<sequence>MKFARKRKEQVTVVEWPGGEVEMIDIRLPETEYAKLQKGGKSIPLTNAEPLAKYAGLPWGSVTRIHADSGKLEMGVGPAIYRKAGWYLPVMWWPIKNHVSERKMVEIANEFRHDFGFEPLVIQT</sequence>
<gene>
    <name evidence="1" type="ORF">KI810_04725</name>
</gene>
<accession>A0ABS5SCW6</accession>
<dbReference type="RefSeq" id="WP_214174300.1">
    <property type="nucleotide sequence ID" value="NZ_JAHCVK010000001.1"/>
</dbReference>
<evidence type="ECO:0000313" key="1">
    <source>
        <dbReference type="EMBL" id="MBT0652349.1"/>
    </source>
</evidence>
<proteinExistence type="predicted"/>
<dbReference type="Proteomes" id="UP000756860">
    <property type="component" value="Unassembled WGS sequence"/>
</dbReference>
<protein>
    <submittedName>
        <fullName evidence="1">Uncharacterized protein</fullName>
    </submittedName>
</protein>
<organism evidence="1 2">
    <name type="scientific">Geomobilimonas luticola</name>
    <dbReference type="NCBI Taxonomy" id="1114878"/>
    <lineage>
        <taxon>Bacteria</taxon>
        <taxon>Pseudomonadati</taxon>
        <taxon>Thermodesulfobacteriota</taxon>
        <taxon>Desulfuromonadia</taxon>
        <taxon>Geobacterales</taxon>
        <taxon>Geobacteraceae</taxon>
        <taxon>Geomobilimonas</taxon>
    </lineage>
</organism>
<dbReference type="EMBL" id="JAHCVK010000001">
    <property type="protein sequence ID" value="MBT0652349.1"/>
    <property type="molecule type" value="Genomic_DNA"/>
</dbReference>
<evidence type="ECO:0000313" key="2">
    <source>
        <dbReference type="Proteomes" id="UP000756860"/>
    </source>
</evidence>
<name>A0ABS5SCW6_9BACT</name>
<comment type="caution">
    <text evidence="1">The sequence shown here is derived from an EMBL/GenBank/DDBJ whole genome shotgun (WGS) entry which is preliminary data.</text>
</comment>
<keyword evidence="2" id="KW-1185">Reference proteome</keyword>
<reference evidence="1 2" key="1">
    <citation type="submission" date="2021-05" db="EMBL/GenBank/DDBJ databases">
        <title>The draft genome of Geobacter luticola JCM 17780.</title>
        <authorList>
            <person name="Xu Z."/>
            <person name="Masuda Y."/>
            <person name="Itoh H."/>
            <person name="Senoo K."/>
        </authorList>
    </citation>
    <scope>NUCLEOTIDE SEQUENCE [LARGE SCALE GENOMIC DNA]</scope>
    <source>
        <strain evidence="1 2">JCM 17780</strain>
    </source>
</reference>